<dbReference type="Proteomes" id="UP000501452">
    <property type="component" value="Chromosome"/>
</dbReference>
<dbReference type="EMBL" id="CP045119">
    <property type="protein sequence ID" value="QIN83825.1"/>
    <property type="molecule type" value="Genomic_DNA"/>
</dbReference>
<dbReference type="InterPro" id="IPR016181">
    <property type="entry name" value="Acyl_CoA_acyltransferase"/>
</dbReference>
<reference evidence="1 2" key="1">
    <citation type="submission" date="2019-10" db="EMBL/GenBank/DDBJ databases">
        <title>Rubrobacter sp nov SCSIO 52090 isolated from a deep-sea sediment in the South China Sea.</title>
        <authorList>
            <person name="Chen R.W."/>
        </authorList>
    </citation>
    <scope>NUCLEOTIDE SEQUENCE [LARGE SCALE GENOMIC DNA]</scope>
    <source>
        <strain evidence="1 2">SCSIO 52909</strain>
    </source>
</reference>
<proteinExistence type="predicted"/>
<evidence type="ECO:0000313" key="1">
    <source>
        <dbReference type="EMBL" id="QIN83825.1"/>
    </source>
</evidence>
<protein>
    <submittedName>
        <fullName evidence="1">Uncharacterized protein</fullName>
    </submittedName>
</protein>
<accession>A0A6G8QBF8</accession>
<dbReference type="RefSeq" id="WP_166177458.1">
    <property type="nucleotide sequence ID" value="NZ_CP045119.1"/>
</dbReference>
<sequence>MKIYRSPGFEGSVCVVGGRPPTRLEDRLREVGVGSVFLFTGLGIPAKDLYEKNGYGGVTDMAAKVKVL</sequence>
<keyword evidence="2" id="KW-1185">Reference proteome</keyword>
<gene>
    <name evidence="1" type="ORF">GBA63_15155</name>
</gene>
<dbReference type="KEGG" id="rub:GBA63_15155"/>
<evidence type="ECO:0000313" key="2">
    <source>
        <dbReference type="Proteomes" id="UP000501452"/>
    </source>
</evidence>
<name>A0A6G8QBF8_9ACTN</name>
<dbReference type="SUPFAM" id="SSF55729">
    <property type="entry name" value="Acyl-CoA N-acyltransferases (Nat)"/>
    <property type="match status" value="1"/>
</dbReference>
<organism evidence="1 2">
    <name type="scientific">Rubrobacter tropicus</name>
    <dbReference type="NCBI Taxonomy" id="2653851"/>
    <lineage>
        <taxon>Bacteria</taxon>
        <taxon>Bacillati</taxon>
        <taxon>Actinomycetota</taxon>
        <taxon>Rubrobacteria</taxon>
        <taxon>Rubrobacterales</taxon>
        <taxon>Rubrobacteraceae</taxon>
        <taxon>Rubrobacter</taxon>
    </lineage>
</organism>
<dbReference type="AlphaFoldDB" id="A0A6G8QBF8"/>